<evidence type="ECO:0000313" key="7">
    <source>
        <dbReference type="Proteomes" id="UP001166286"/>
    </source>
</evidence>
<dbReference type="CDD" id="cd06532">
    <property type="entry name" value="Glyco_transf_25"/>
    <property type="match status" value="1"/>
</dbReference>
<accession>A0AA39QXI6</accession>
<keyword evidence="5" id="KW-0812">Transmembrane</keyword>
<dbReference type="PANTHER" id="PTHR10730">
    <property type="entry name" value="PROCOLLAGEN-LYSINE,2-OXOGLUTARATE 5-DIOXYGENASE/GLYCOSYLTRANSFERASE 25 FAMILY MEMBER"/>
    <property type="match status" value="1"/>
</dbReference>
<evidence type="ECO:0000313" key="6">
    <source>
        <dbReference type="EMBL" id="KAK0509900.1"/>
    </source>
</evidence>
<comment type="similarity">
    <text evidence="1">Belongs to the glycosyltransferase 25 family.</text>
</comment>
<dbReference type="EMBL" id="JAFEKC020000017">
    <property type="protein sequence ID" value="KAK0509900.1"/>
    <property type="molecule type" value="Genomic_DNA"/>
</dbReference>
<dbReference type="Proteomes" id="UP001166286">
    <property type="component" value="Unassembled WGS sequence"/>
</dbReference>
<feature type="transmembrane region" description="Helical" evidence="5">
    <location>
        <begin position="30"/>
        <end position="47"/>
    </location>
</feature>
<evidence type="ECO:0000256" key="5">
    <source>
        <dbReference type="SAM" id="Phobius"/>
    </source>
</evidence>
<keyword evidence="5" id="KW-0472">Membrane</keyword>
<evidence type="ECO:0000256" key="1">
    <source>
        <dbReference type="ARBA" id="ARBA00006721"/>
    </source>
</evidence>
<keyword evidence="5" id="KW-1133">Transmembrane helix</keyword>
<feature type="region of interest" description="Disordered" evidence="4">
    <location>
        <begin position="423"/>
        <end position="453"/>
    </location>
</feature>
<organism evidence="6 7">
    <name type="scientific">Cladonia borealis</name>
    <dbReference type="NCBI Taxonomy" id="184061"/>
    <lineage>
        <taxon>Eukaryota</taxon>
        <taxon>Fungi</taxon>
        <taxon>Dikarya</taxon>
        <taxon>Ascomycota</taxon>
        <taxon>Pezizomycotina</taxon>
        <taxon>Lecanoromycetes</taxon>
        <taxon>OSLEUM clade</taxon>
        <taxon>Lecanoromycetidae</taxon>
        <taxon>Lecanorales</taxon>
        <taxon>Lecanorineae</taxon>
        <taxon>Cladoniaceae</taxon>
        <taxon>Cladonia</taxon>
    </lineage>
</organism>
<keyword evidence="2" id="KW-0328">Glycosyltransferase</keyword>
<dbReference type="PANTHER" id="PTHR10730:SF53">
    <property type="entry name" value="GLYCOSYLTRANSFERASE 25 FAMILY MEMBER"/>
    <property type="match status" value="1"/>
</dbReference>
<reference evidence="6" key="1">
    <citation type="submission" date="2023-03" db="EMBL/GenBank/DDBJ databases">
        <title>Complete genome of Cladonia borealis.</title>
        <authorList>
            <person name="Park H."/>
        </authorList>
    </citation>
    <scope>NUCLEOTIDE SEQUENCE</scope>
    <source>
        <strain evidence="6">ANT050790</strain>
    </source>
</reference>
<name>A0AA39QXI6_9LECA</name>
<proteinExistence type="inferred from homology"/>
<feature type="compositionally biased region" description="Polar residues" evidence="4">
    <location>
        <begin position="438"/>
        <end position="453"/>
    </location>
</feature>
<dbReference type="AlphaFoldDB" id="A0AA39QXI6"/>
<evidence type="ECO:0000256" key="4">
    <source>
        <dbReference type="SAM" id="MobiDB-lite"/>
    </source>
</evidence>
<gene>
    <name evidence="6" type="ORF">JMJ35_007294</name>
</gene>
<keyword evidence="7" id="KW-1185">Reference proteome</keyword>
<evidence type="ECO:0000256" key="2">
    <source>
        <dbReference type="ARBA" id="ARBA00022676"/>
    </source>
</evidence>
<dbReference type="InterPro" id="IPR002654">
    <property type="entry name" value="Glyco_trans_25"/>
</dbReference>
<keyword evidence="3" id="KW-0808">Transferase</keyword>
<evidence type="ECO:0000256" key="3">
    <source>
        <dbReference type="ARBA" id="ARBA00022679"/>
    </source>
</evidence>
<evidence type="ECO:0008006" key="8">
    <source>
        <dbReference type="Google" id="ProtNLM"/>
    </source>
</evidence>
<sequence>MGGFDDVESRSPARYSSMLGRGVGEARRRIVLVGLLAFFFLLTLVAFRRQDTIKDVVSKGLHHTANATASFAKQDTQADLQENTEPKDASFGEKYTSDPSSKPEVIYKSPVLGNGERSLTQDSLEALHNSSLGFGKVFVLNVPARSDKLDAMKLTASLTGFDFDIIKGINGKDVPKKALSGVWKESPGAGGIIGCWRGHMEFAGEVIRQGLSTALVMEDDADWDVSFRSQLELIALGSQTLLDSPKDQTPGSPYGDGWDLIWLGHCASQPDDGDNRRFVMKNDPTVTPPRHRTNYGGVPDMSPYDNSTRIMYFSKGSTCTYAYALSLHGARKMIKWLSMDIYSGPIDFGLHDMCSKKERGFKCIGVFPQIIADHKPAGSGSKDTDIGNGGDSIRQKGFSYNIVHSTRLNVDALIDGHEDQVTSQWPQEAPNLHGPITTEFQNEPQPNTDPANH</sequence>
<dbReference type="GO" id="GO:0016740">
    <property type="term" value="F:transferase activity"/>
    <property type="evidence" value="ECO:0007669"/>
    <property type="project" value="UniProtKB-KW"/>
</dbReference>
<protein>
    <recommendedName>
        <fullName evidence="8">Glycosyltransferase family 25 protein</fullName>
    </recommendedName>
</protein>
<dbReference type="InterPro" id="IPR050757">
    <property type="entry name" value="Collagen_mod_GT25"/>
</dbReference>
<comment type="caution">
    <text evidence="6">The sequence shown here is derived from an EMBL/GenBank/DDBJ whole genome shotgun (WGS) entry which is preliminary data.</text>
</comment>
<feature type="region of interest" description="Disordered" evidence="4">
    <location>
        <begin position="76"/>
        <end position="104"/>
    </location>
</feature>